<dbReference type="Proteomes" id="UP000236454">
    <property type="component" value="Unassembled WGS sequence"/>
</dbReference>
<dbReference type="OrthoDB" id="1116284at2"/>
<feature type="chain" id="PRO_5014653999" description="Lipoprotein" evidence="1">
    <location>
        <begin position="20"/>
        <end position="299"/>
    </location>
</feature>
<dbReference type="RefSeq" id="WP_090247544.1">
    <property type="nucleotide sequence ID" value="NZ_FPAS01000001.1"/>
</dbReference>
<keyword evidence="1" id="KW-0732">Signal</keyword>
<proteinExistence type="predicted"/>
<sequence length="299" mass="34462">MNFKFNFLLLLGISLSLVACSEETTENPPQEIQEIDPYLKDPNRAFNTTFDGQLFSIPSPVQTAILLKSLNYKYDFTLLSSYSEAEKYVTNQKKALNLGVYGADLGITALYKKNNDALKYLTAIQGLSEDLGLNHSFGEQFFNRYQNNATNEDTMVVLLSEAFSKIDYEIKRTEDKNLSALILVGGWVESMYITSNLHNMQNNQNLIDRIAEQSLTVETFITLLDKYNEEDINKDLIEKFKKLRRSYAKVKRSYTYIPSTTDKEKKLTTINSRTELEMDHNIFEELMSEFNALRTFIIE</sequence>
<organism evidence="2 3">
    <name type="scientific">Lishizhenia tianjinensis</name>
    <dbReference type="NCBI Taxonomy" id="477690"/>
    <lineage>
        <taxon>Bacteria</taxon>
        <taxon>Pseudomonadati</taxon>
        <taxon>Bacteroidota</taxon>
        <taxon>Flavobacteriia</taxon>
        <taxon>Flavobacteriales</taxon>
        <taxon>Crocinitomicaceae</taxon>
        <taxon>Lishizhenia</taxon>
    </lineage>
</organism>
<evidence type="ECO:0000313" key="3">
    <source>
        <dbReference type="Proteomes" id="UP000236454"/>
    </source>
</evidence>
<evidence type="ECO:0008006" key="4">
    <source>
        <dbReference type="Google" id="ProtNLM"/>
    </source>
</evidence>
<evidence type="ECO:0000256" key="1">
    <source>
        <dbReference type="SAM" id="SignalP"/>
    </source>
</evidence>
<dbReference type="STRING" id="477690.SAMN05216474_1349"/>
<reference evidence="2 3" key="1">
    <citation type="submission" date="2016-10" db="EMBL/GenBank/DDBJ databases">
        <authorList>
            <person name="de Groot N.N."/>
        </authorList>
    </citation>
    <scope>NUCLEOTIDE SEQUENCE [LARGE SCALE GENOMIC DNA]</scope>
    <source>
        <strain evidence="2 3">CGMCC 1.7005</strain>
    </source>
</reference>
<dbReference type="AlphaFoldDB" id="A0A1I6Z123"/>
<dbReference type="PROSITE" id="PS51257">
    <property type="entry name" value="PROKAR_LIPOPROTEIN"/>
    <property type="match status" value="1"/>
</dbReference>
<accession>A0A1I6Z123</accession>
<protein>
    <recommendedName>
        <fullName evidence="4">Lipoprotein</fullName>
    </recommendedName>
</protein>
<dbReference type="EMBL" id="FPAS01000001">
    <property type="protein sequence ID" value="SFT56435.1"/>
    <property type="molecule type" value="Genomic_DNA"/>
</dbReference>
<name>A0A1I6Z123_9FLAO</name>
<evidence type="ECO:0000313" key="2">
    <source>
        <dbReference type="EMBL" id="SFT56435.1"/>
    </source>
</evidence>
<keyword evidence="3" id="KW-1185">Reference proteome</keyword>
<gene>
    <name evidence="2" type="ORF">SAMN05216474_1349</name>
</gene>
<feature type="signal peptide" evidence="1">
    <location>
        <begin position="1"/>
        <end position="19"/>
    </location>
</feature>